<dbReference type="Pfam" id="PF19276">
    <property type="entry name" value="HD_assoc_2"/>
    <property type="match status" value="1"/>
</dbReference>
<dbReference type="HOGENOM" id="CLU_026821_3_1_2"/>
<evidence type="ECO:0000313" key="2">
    <source>
        <dbReference type="EMBL" id="AGB01327.1"/>
    </source>
</evidence>
<protein>
    <submittedName>
        <fullName evidence="2">HD superfamily phosphohydrolase</fullName>
    </submittedName>
</protein>
<dbReference type="InterPro" id="IPR006674">
    <property type="entry name" value="HD_domain"/>
</dbReference>
<accession>L0H9B3</accession>
<dbReference type="KEGG" id="mfo:Metfor_0246"/>
<dbReference type="PANTHER" id="PTHR11373">
    <property type="entry name" value="DEOXYNUCLEOSIDE TRIPHOSPHATE TRIPHOSPHOHYDROLASE"/>
    <property type="match status" value="1"/>
</dbReference>
<dbReference type="RefSeq" id="WP_015284291.1">
    <property type="nucleotide sequence ID" value="NC_019943.1"/>
</dbReference>
<organism evidence="2 3">
    <name type="scientific">Methanoregula formicica (strain DSM 22288 / NBRC 105244 / SMSP)</name>
    <dbReference type="NCBI Taxonomy" id="593750"/>
    <lineage>
        <taxon>Archaea</taxon>
        <taxon>Methanobacteriati</taxon>
        <taxon>Methanobacteriota</taxon>
        <taxon>Stenosarchaea group</taxon>
        <taxon>Methanomicrobia</taxon>
        <taxon>Methanomicrobiales</taxon>
        <taxon>Methanoregulaceae</taxon>
        <taxon>Methanoregula</taxon>
    </lineage>
</organism>
<dbReference type="EMBL" id="CP003167">
    <property type="protein sequence ID" value="AGB01327.1"/>
    <property type="molecule type" value="Genomic_DNA"/>
</dbReference>
<keyword evidence="3" id="KW-1185">Reference proteome</keyword>
<dbReference type="eggNOG" id="arCOG04430">
    <property type="taxonomic scope" value="Archaea"/>
</dbReference>
<dbReference type="SMART" id="SM00471">
    <property type="entry name" value="HDc"/>
    <property type="match status" value="1"/>
</dbReference>
<dbReference type="GeneID" id="14308919"/>
<dbReference type="GO" id="GO:0008832">
    <property type="term" value="F:dGTPase activity"/>
    <property type="evidence" value="ECO:0007669"/>
    <property type="project" value="TreeGrafter"/>
</dbReference>
<dbReference type="CDD" id="cd00077">
    <property type="entry name" value="HDc"/>
    <property type="match status" value="1"/>
</dbReference>
<evidence type="ECO:0000259" key="1">
    <source>
        <dbReference type="SMART" id="SM00471"/>
    </source>
</evidence>
<dbReference type="InterPro" id="IPR045509">
    <property type="entry name" value="HD_assoc_2"/>
</dbReference>
<dbReference type="SUPFAM" id="SSF109604">
    <property type="entry name" value="HD-domain/PDEase-like"/>
    <property type="match status" value="1"/>
</dbReference>
<evidence type="ECO:0000313" key="3">
    <source>
        <dbReference type="Proteomes" id="UP000010824"/>
    </source>
</evidence>
<dbReference type="STRING" id="593750.Metfor_0246"/>
<dbReference type="Proteomes" id="UP000010824">
    <property type="component" value="Chromosome"/>
</dbReference>
<keyword evidence="2" id="KW-0378">Hydrolase</keyword>
<dbReference type="PANTHER" id="PTHR11373:SF4">
    <property type="entry name" value="DEOXYNUCLEOSIDE TRIPHOSPHATE TRIPHOSPHOHYDROLASE SAMHD1"/>
    <property type="match status" value="1"/>
</dbReference>
<reference evidence="2 3" key="2">
    <citation type="journal article" date="2014" name="Genome Announc.">
        <title>Complete Genome Sequence of Methanoregula formicica SMSPT, a Mesophilic Hydrogenotrophic Methanogen Isolated from a Methanogenic Upflow Anaerobic Sludge Blanket Reactor.</title>
        <authorList>
            <person name="Yamamoto K."/>
            <person name="Tamaki H."/>
            <person name="Cadillo-Quiroz H."/>
            <person name="Imachi H."/>
            <person name="Kyrpides N."/>
            <person name="Woyke T."/>
            <person name="Goodwin L."/>
            <person name="Zinder S.H."/>
            <person name="Kamagata Y."/>
            <person name="Liu W.T."/>
        </authorList>
    </citation>
    <scope>NUCLEOTIDE SEQUENCE [LARGE SCALE GENOMIC DNA]</scope>
    <source>
        <strain evidence="3">DSM 22288 / NBRC 105244 / SMSP</strain>
    </source>
</reference>
<sequence length="401" mass="45479">MNAKIIKDPVHGYIEMEDYALRLLDSPVLQRLRYVRQLGFSFLVYPGANHTRFEHSLGTMFLADVACRRFQLPEDEHRLVVSAALLHDIGHGPYSHASEPLMEQYLHRTHDEIRPVIDTTTAGVLAEAGVDPETLSQVVEGKHPLSGIIHGDFDVDRMDYLLRDAYYTGAPYGTVDAQRLIRHLIRYPDGTVLDENGVNAAESLLIARTLMRPTVYYHHVSRIGESMFQLAALEHCAGMGEEEIQQFLRFDDAGCMHSLRTSENPVSRGIALRLYERRLYKRAVYAGSDQINPATWQEGITLEKSRDLAAQIAEKAGIRAEEVLVDIPPIPREMSLGVRVQSRNAVTSFEELSPRIRTLNMTRREQWRLGIYTVPEHRDAVGDAACEILHIKKPTRQDTLF</sequence>
<dbReference type="AlphaFoldDB" id="L0H9B3"/>
<dbReference type="InParanoid" id="L0H9B3"/>
<dbReference type="FunCoup" id="L0H9B3">
    <property type="interactions" value="95"/>
</dbReference>
<proteinExistence type="predicted"/>
<dbReference type="InterPro" id="IPR003607">
    <property type="entry name" value="HD/PDEase_dom"/>
</dbReference>
<dbReference type="Gene3D" id="1.10.3210.10">
    <property type="entry name" value="Hypothetical protein af1432"/>
    <property type="match status" value="1"/>
</dbReference>
<gene>
    <name evidence="2" type="ordered locus">Metfor_0246</name>
</gene>
<dbReference type="Pfam" id="PF01966">
    <property type="entry name" value="HD"/>
    <property type="match status" value="1"/>
</dbReference>
<dbReference type="InterPro" id="IPR050135">
    <property type="entry name" value="dGTPase-like"/>
</dbReference>
<feature type="domain" description="HD/PDEase" evidence="1">
    <location>
        <begin position="48"/>
        <end position="170"/>
    </location>
</feature>
<dbReference type="GO" id="GO:0006203">
    <property type="term" value="P:dGTP catabolic process"/>
    <property type="evidence" value="ECO:0007669"/>
    <property type="project" value="TreeGrafter"/>
</dbReference>
<name>L0H9B3_METFS</name>
<reference evidence="3" key="1">
    <citation type="submission" date="2011-12" db="EMBL/GenBank/DDBJ databases">
        <title>Complete sequence of Methanoregula formicicum SMSP.</title>
        <authorList>
            <person name="Lucas S."/>
            <person name="Han J."/>
            <person name="Lapidus A."/>
            <person name="Cheng J.-F."/>
            <person name="Goodwin L."/>
            <person name="Pitluck S."/>
            <person name="Peters L."/>
            <person name="Ovchinnikova G."/>
            <person name="Teshima H."/>
            <person name="Detter J.C."/>
            <person name="Han C."/>
            <person name="Tapia R."/>
            <person name="Land M."/>
            <person name="Hauser L."/>
            <person name="Kyrpides N."/>
            <person name="Ivanova N."/>
            <person name="Pagani I."/>
            <person name="Imachi H."/>
            <person name="Tamaki H."/>
            <person name="Sekiguchi Y."/>
            <person name="Kamagata Y."/>
            <person name="Cadillo-Quiroz H."/>
            <person name="Zinder S."/>
            <person name="Liu W.-T."/>
            <person name="Woyke T."/>
        </authorList>
    </citation>
    <scope>NUCLEOTIDE SEQUENCE [LARGE SCALE GENOMIC DNA]</scope>
    <source>
        <strain evidence="3">DSM 22288 / NBRC 105244 / SMSP</strain>
    </source>
</reference>